<name>W5RBA1_9BACT</name>
<sequence length="86" mass="10154">MPQKHSHKGENLETLRIQVEWQDAPWLRACPFHESQVEEVRAEDYSVFAYRLTITPEVKKRLEMISDFIEILEPEGLEERDEIDAG</sequence>
<protein>
    <submittedName>
        <fullName evidence="1">Uncharacterized protein</fullName>
    </submittedName>
</protein>
<dbReference type="AlphaFoldDB" id="W5RBA1"/>
<reference evidence="1" key="1">
    <citation type="submission" date="2013-01" db="EMBL/GenBank/DDBJ databases">
        <title>An Alpha-L-Rhamnosidase with Exceptional Activity on Rutin from the Metagenome of the Elephants Distal Gut.</title>
        <authorList>
            <person name="Rabausch U."/>
            <person name="Ilmberger N."/>
            <person name="Streit W.R."/>
        </authorList>
    </citation>
    <scope>NUCLEOTIDE SEQUENCE</scope>
</reference>
<organism evidence="1">
    <name type="scientific">uncultured bacterium Ele16D6</name>
    <dbReference type="NCBI Taxonomy" id="1340030"/>
    <lineage>
        <taxon>Bacteria</taxon>
        <taxon>environmental samples</taxon>
    </lineage>
</organism>
<evidence type="ECO:0000313" key="1">
    <source>
        <dbReference type="EMBL" id="AGS50329.1"/>
    </source>
</evidence>
<accession>W5RBA1</accession>
<dbReference type="EMBL" id="KC502870">
    <property type="protein sequence ID" value="AGS50329.1"/>
    <property type="molecule type" value="Genomic_DNA"/>
</dbReference>
<proteinExistence type="predicted"/>